<organism evidence="7 8">
    <name type="scientific">Candidatus Allofournierella pullicola</name>
    <dbReference type="NCBI Taxonomy" id="2838596"/>
    <lineage>
        <taxon>Bacteria</taxon>
        <taxon>Bacillati</taxon>
        <taxon>Bacillota</taxon>
        <taxon>Clostridia</taxon>
        <taxon>Eubacteriales</taxon>
        <taxon>Oscillospiraceae</taxon>
        <taxon>Allofournierella</taxon>
    </lineage>
</organism>
<protein>
    <submittedName>
        <fullName evidence="7">ABC transporter permease</fullName>
    </submittedName>
</protein>
<keyword evidence="2" id="KW-1003">Cell membrane</keyword>
<feature type="transmembrane region" description="Helical" evidence="6">
    <location>
        <begin position="102"/>
        <end position="125"/>
    </location>
</feature>
<evidence type="ECO:0000313" key="8">
    <source>
        <dbReference type="Proteomes" id="UP000824193"/>
    </source>
</evidence>
<evidence type="ECO:0000256" key="2">
    <source>
        <dbReference type="ARBA" id="ARBA00022475"/>
    </source>
</evidence>
<keyword evidence="4 6" id="KW-1133">Transmembrane helix</keyword>
<feature type="transmembrane region" description="Helical" evidence="6">
    <location>
        <begin position="184"/>
        <end position="202"/>
    </location>
</feature>
<accession>A0A9D1V3X1</accession>
<keyword evidence="3 6" id="KW-0812">Transmembrane</keyword>
<dbReference type="CDD" id="cd06580">
    <property type="entry name" value="TM_PBP1_transp_TpRbsC_like"/>
    <property type="match status" value="1"/>
</dbReference>
<dbReference type="InterPro" id="IPR001851">
    <property type="entry name" value="ABC_transp_permease"/>
</dbReference>
<evidence type="ECO:0000256" key="4">
    <source>
        <dbReference type="ARBA" id="ARBA00022989"/>
    </source>
</evidence>
<sequence length="351" mass="37466">MCFNFIRTLLAVGIALGLTLVIIVAVSETPGEAIGYFIFGPLKKMSRLANVVEAALPLVFTGLAISLIARTNIINLASEGAFYFSGALAALAAVQLDLPPVILPAVCILIAALGGIVTMLVPVVIRLRYDASEIVASLMFNYVLFYLGSFLIRTFVKDPASGTLQSLPFNENAVLPRIIPGTRIHAGLILAVLCVAALWLYLYKSRWGYKMRMVGSNHKFAVYSGISAGTAILIGQGLAGAVCGIGGASEMLGMYSAFMWKDLPGFGWDGIIVATLARNNPALVPLGAFFLAYMRVGADIMTRMTDVPNEIVSIIQGVVIILLVAENFLAGWEKKRTFAQATANIKLEGGK</sequence>
<evidence type="ECO:0000256" key="6">
    <source>
        <dbReference type="SAM" id="Phobius"/>
    </source>
</evidence>
<evidence type="ECO:0000256" key="5">
    <source>
        <dbReference type="ARBA" id="ARBA00023136"/>
    </source>
</evidence>
<evidence type="ECO:0000313" key="7">
    <source>
        <dbReference type="EMBL" id="HIX05687.1"/>
    </source>
</evidence>
<dbReference type="AlphaFoldDB" id="A0A9D1V3X1"/>
<comment type="caution">
    <text evidence="7">The sequence shown here is derived from an EMBL/GenBank/DDBJ whole genome shotgun (WGS) entry which is preliminary data.</text>
</comment>
<feature type="transmembrane region" description="Helical" evidence="6">
    <location>
        <begin position="134"/>
        <end position="156"/>
    </location>
</feature>
<name>A0A9D1V3X1_9FIRM</name>
<dbReference type="EMBL" id="DXFW01000019">
    <property type="protein sequence ID" value="HIX05687.1"/>
    <property type="molecule type" value="Genomic_DNA"/>
</dbReference>
<dbReference type="Proteomes" id="UP000824193">
    <property type="component" value="Unassembled WGS sequence"/>
</dbReference>
<gene>
    <name evidence="7" type="ORF">H9865_06255</name>
</gene>
<dbReference type="Pfam" id="PF02653">
    <property type="entry name" value="BPD_transp_2"/>
    <property type="match status" value="1"/>
</dbReference>
<feature type="transmembrane region" description="Helical" evidence="6">
    <location>
        <begin position="51"/>
        <end position="69"/>
    </location>
</feature>
<dbReference type="GO" id="GO:0022857">
    <property type="term" value="F:transmembrane transporter activity"/>
    <property type="evidence" value="ECO:0007669"/>
    <property type="project" value="InterPro"/>
</dbReference>
<reference evidence="7" key="1">
    <citation type="journal article" date="2021" name="PeerJ">
        <title>Extensive microbial diversity within the chicken gut microbiome revealed by metagenomics and culture.</title>
        <authorList>
            <person name="Gilroy R."/>
            <person name="Ravi A."/>
            <person name="Getino M."/>
            <person name="Pursley I."/>
            <person name="Horton D.L."/>
            <person name="Alikhan N.F."/>
            <person name="Baker D."/>
            <person name="Gharbi K."/>
            <person name="Hall N."/>
            <person name="Watson M."/>
            <person name="Adriaenssens E.M."/>
            <person name="Foster-Nyarko E."/>
            <person name="Jarju S."/>
            <person name="Secka A."/>
            <person name="Antonio M."/>
            <person name="Oren A."/>
            <person name="Chaudhuri R.R."/>
            <person name="La Ragione R."/>
            <person name="Hildebrand F."/>
            <person name="Pallen M.J."/>
        </authorList>
    </citation>
    <scope>NUCLEOTIDE SEQUENCE</scope>
    <source>
        <strain evidence="7">2239</strain>
    </source>
</reference>
<dbReference type="PANTHER" id="PTHR47089">
    <property type="entry name" value="ABC TRANSPORTER, PERMEASE PROTEIN"/>
    <property type="match status" value="1"/>
</dbReference>
<evidence type="ECO:0000256" key="3">
    <source>
        <dbReference type="ARBA" id="ARBA00022692"/>
    </source>
</evidence>
<comment type="subcellular location">
    <subcellularLocation>
        <location evidence="1">Cell membrane</location>
        <topology evidence="1">Multi-pass membrane protein</topology>
    </subcellularLocation>
</comment>
<feature type="transmembrane region" description="Helical" evidence="6">
    <location>
        <begin position="76"/>
        <end position="96"/>
    </location>
</feature>
<evidence type="ECO:0000256" key="1">
    <source>
        <dbReference type="ARBA" id="ARBA00004651"/>
    </source>
</evidence>
<dbReference type="GO" id="GO:0005886">
    <property type="term" value="C:plasma membrane"/>
    <property type="evidence" value="ECO:0007669"/>
    <property type="project" value="UniProtKB-SubCell"/>
</dbReference>
<keyword evidence="5 6" id="KW-0472">Membrane</keyword>
<proteinExistence type="predicted"/>
<dbReference type="PANTHER" id="PTHR47089:SF1">
    <property type="entry name" value="GUANOSINE ABC TRANSPORTER PERMEASE PROTEIN NUPP"/>
    <property type="match status" value="1"/>
</dbReference>
<feature type="transmembrane region" description="Helical" evidence="6">
    <location>
        <begin position="222"/>
        <end position="248"/>
    </location>
</feature>
<reference evidence="7" key="2">
    <citation type="submission" date="2021-04" db="EMBL/GenBank/DDBJ databases">
        <authorList>
            <person name="Gilroy R."/>
        </authorList>
    </citation>
    <scope>NUCLEOTIDE SEQUENCE</scope>
    <source>
        <strain evidence="7">2239</strain>
    </source>
</reference>